<evidence type="ECO:0000256" key="1">
    <source>
        <dbReference type="ARBA" id="ARBA00012513"/>
    </source>
</evidence>
<keyword evidence="9" id="KW-1133">Transmembrane helix</keyword>
<keyword evidence="9" id="KW-0472">Membrane</keyword>
<keyword evidence="2" id="KW-0723">Serine/threonine-protein kinase</keyword>
<feature type="region of interest" description="Disordered" evidence="8">
    <location>
        <begin position="367"/>
        <end position="397"/>
    </location>
</feature>
<dbReference type="InterPro" id="IPR000719">
    <property type="entry name" value="Prot_kinase_dom"/>
</dbReference>
<dbReference type="PANTHER" id="PTHR43289:SF6">
    <property type="entry name" value="SERINE_THREONINE-PROTEIN KINASE NEKL-3"/>
    <property type="match status" value="1"/>
</dbReference>
<feature type="transmembrane region" description="Helical" evidence="9">
    <location>
        <begin position="340"/>
        <end position="363"/>
    </location>
</feature>
<keyword evidence="4" id="KW-0547">Nucleotide-binding</keyword>
<evidence type="ECO:0000313" key="11">
    <source>
        <dbReference type="EMBL" id="MFC4996895.1"/>
    </source>
</evidence>
<comment type="caution">
    <text evidence="11">The sequence shown here is derived from an EMBL/GenBank/DDBJ whole genome shotgun (WGS) entry which is preliminary data.</text>
</comment>
<feature type="domain" description="Protein kinase" evidence="10">
    <location>
        <begin position="14"/>
        <end position="288"/>
    </location>
</feature>
<dbReference type="PROSITE" id="PS50011">
    <property type="entry name" value="PROTEIN_KINASE_DOM"/>
    <property type="match status" value="1"/>
</dbReference>
<proteinExistence type="predicted"/>
<dbReference type="CDD" id="cd14014">
    <property type="entry name" value="STKc_PknB_like"/>
    <property type="match status" value="1"/>
</dbReference>
<accession>A0ABV9VKK3</accession>
<keyword evidence="9" id="KW-0812">Transmembrane</keyword>
<evidence type="ECO:0000256" key="8">
    <source>
        <dbReference type="SAM" id="MobiDB-lite"/>
    </source>
</evidence>
<dbReference type="PANTHER" id="PTHR43289">
    <property type="entry name" value="MITOGEN-ACTIVATED PROTEIN KINASE KINASE KINASE 20-RELATED"/>
    <property type="match status" value="1"/>
</dbReference>
<evidence type="ECO:0000256" key="6">
    <source>
        <dbReference type="ARBA" id="ARBA00022840"/>
    </source>
</evidence>
<keyword evidence="7" id="KW-0175">Coiled coil</keyword>
<evidence type="ECO:0000256" key="9">
    <source>
        <dbReference type="SAM" id="Phobius"/>
    </source>
</evidence>
<dbReference type="SUPFAM" id="SSF56112">
    <property type="entry name" value="Protein kinase-like (PK-like)"/>
    <property type="match status" value="1"/>
</dbReference>
<dbReference type="Gene3D" id="3.30.200.20">
    <property type="entry name" value="Phosphorylase Kinase, domain 1"/>
    <property type="match status" value="1"/>
</dbReference>
<reference evidence="12" key="1">
    <citation type="journal article" date="2019" name="Int. J. Syst. Evol. Microbiol.">
        <title>The Global Catalogue of Microorganisms (GCM) 10K type strain sequencing project: providing services to taxonomists for standard genome sequencing and annotation.</title>
        <authorList>
            <consortium name="The Broad Institute Genomics Platform"/>
            <consortium name="The Broad Institute Genome Sequencing Center for Infectious Disease"/>
            <person name="Wu L."/>
            <person name="Ma J."/>
        </authorList>
    </citation>
    <scope>NUCLEOTIDE SEQUENCE [LARGE SCALE GENOMIC DNA]</scope>
    <source>
        <strain evidence="12">CGMCC 4.7152</strain>
    </source>
</reference>
<protein>
    <recommendedName>
        <fullName evidence="1">non-specific serine/threonine protein kinase</fullName>
        <ecNumber evidence="1">2.7.11.1</ecNumber>
    </recommendedName>
</protein>
<evidence type="ECO:0000256" key="7">
    <source>
        <dbReference type="SAM" id="Coils"/>
    </source>
</evidence>
<evidence type="ECO:0000256" key="4">
    <source>
        <dbReference type="ARBA" id="ARBA00022741"/>
    </source>
</evidence>
<dbReference type="EMBL" id="JBHSIU010000005">
    <property type="protein sequence ID" value="MFC4996895.1"/>
    <property type="molecule type" value="Genomic_DNA"/>
</dbReference>
<evidence type="ECO:0000259" key="10">
    <source>
        <dbReference type="PROSITE" id="PS50011"/>
    </source>
</evidence>
<dbReference type="InterPro" id="IPR011009">
    <property type="entry name" value="Kinase-like_dom_sf"/>
</dbReference>
<organism evidence="11 12">
    <name type="scientific">Dactylosporangium cerinum</name>
    <dbReference type="NCBI Taxonomy" id="1434730"/>
    <lineage>
        <taxon>Bacteria</taxon>
        <taxon>Bacillati</taxon>
        <taxon>Actinomycetota</taxon>
        <taxon>Actinomycetes</taxon>
        <taxon>Micromonosporales</taxon>
        <taxon>Micromonosporaceae</taxon>
        <taxon>Dactylosporangium</taxon>
    </lineage>
</organism>
<gene>
    <name evidence="11" type="ORF">ACFPIJ_03520</name>
</gene>
<feature type="coiled-coil region" evidence="7">
    <location>
        <begin position="425"/>
        <end position="468"/>
    </location>
</feature>
<dbReference type="EC" id="2.7.11.1" evidence="1"/>
<evidence type="ECO:0000256" key="5">
    <source>
        <dbReference type="ARBA" id="ARBA00022777"/>
    </source>
</evidence>
<dbReference type="PROSITE" id="PS00108">
    <property type="entry name" value="PROTEIN_KINASE_ST"/>
    <property type="match status" value="1"/>
</dbReference>
<dbReference type="Proteomes" id="UP001595912">
    <property type="component" value="Unassembled WGS sequence"/>
</dbReference>
<dbReference type="InterPro" id="IPR008271">
    <property type="entry name" value="Ser/Thr_kinase_AS"/>
</dbReference>
<dbReference type="Gene3D" id="1.10.510.10">
    <property type="entry name" value="Transferase(Phosphotransferase) domain 1"/>
    <property type="match status" value="1"/>
</dbReference>
<dbReference type="GO" id="GO:0004674">
    <property type="term" value="F:protein serine/threonine kinase activity"/>
    <property type="evidence" value="ECO:0007669"/>
    <property type="project" value="UniProtKB-EC"/>
</dbReference>
<evidence type="ECO:0000256" key="2">
    <source>
        <dbReference type="ARBA" id="ARBA00022527"/>
    </source>
</evidence>
<sequence length="481" mass="50734">MSPLASGVRLHDRFTLRDRIEGGGMSQVWRAEDEILGRQVAVKVLTTPLATDPLLRAATWTEARAAARLTHPHVTQVYDYGEAALPGGAVVAYLVMELVEGQSLADRLRFGPLPWRQATIMAAQIAAALAAAHRIGVVHRDIKPGNVMLAHMGAKILDFGIAALSGGEPDADGGRLVGTPTYAAPERLRPGAALPESDVYALGVLLYEALTGHPPVRIATWREAAAAHRTGPPVPPPQVPGLPHEVRQLCMDCMSPDPARRPSADAVAQDLAAAAGQPPQVTTALPILVADPPPATHTARAGYAVGSAPLPHPPTMIESRSAVLAEQPDVPAARRVSRPLLGGLIGTVVVLVLALTVVTTMLLSRPADRTAQPGSPTQTSPPSSPSAAAAASPAPSATTPQAIVNQLDVVIADALADGRIDSDAADKLRDKVNDLRQNIGRSKERRTAQDLQRRIDDMRDDRDLDEQTADTLTALLRPLLD</sequence>
<keyword evidence="5 11" id="KW-0418">Kinase</keyword>
<feature type="compositionally biased region" description="Low complexity" evidence="8">
    <location>
        <begin position="370"/>
        <end position="397"/>
    </location>
</feature>
<dbReference type="SMART" id="SM00220">
    <property type="entry name" value="S_TKc"/>
    <property type="match status" value="1"/>
</dbReference>
<dbReference type="Pfam" id="PF00069">
    <property type="entry name" value="Pkinase"/>
    <property type="match status" value="1"/>
</dbReference>
<dbReference type="RefSeq" id="WP_380113118.1">
    <property type="nucleotide sequence ID" value="NZ_JBHSIU010000005.1"/>
</dbReference>
<keyword evidence="3 11" id="KW-0808">Transferase</keyword>
<name>A0ABV9VKK3_9ACTN</name>
<evidence type="ECO:0000256" key="3">
    <source>
        <dbReference type="ARBA" id="ARBA00022679"/>
    </source>
</evidence>
<evidence type="ECO:0000313" key="12">
    <source>
        <dbReference type="Proteomes" id="UP001595912"/>
    </source>
</evidence>
<keyword evidence="6" id="KW-0067">ATP-binding</keyword>
<keyword evidence="12" id="KW-1185">Reference proteome</keyword>